<name>I3YEI3_THIV6</name>
<dbReference type="EMBL" id="CP003154">
    <property type="protein sequence ID" value="AFL75401.1"/>
    <property type="molecule type" value="Genomic_DNA"/>
</dbReference>
<accession>I3YEI3</accession>
<reference evidence="1 2" key="1">
    <citation type="submission" date="2012-06" db="EMBL/GenBank/DDBJ databases">
        <title>Complete sequence of Thiocystis violascens DSM 198.</title>
        <authorList>
            <consortium name="US DOE Joint Genome Institute"/>
            <person name="Lucas S."/>
            <person name="Han J."/>
            <person name="Lapidus A."/>
            <person name="Cheng J.-F."/>
            <person name="Goodwin L."/>
            <person name="Pitluck S."/>
            <person name="Peters L."/>
            <person name="Ovchinnikova G."/>
            <person name="Teshima H."/>
            <person name="Detter J.C."/>
            <person name="Han C."/>
            <person name="Tapia R."/>
            <person name="Land M."/>
            <person name="Hauser L."/>
            <person name="Kyrpides N."/>
            <person name="Ivanova N."/>
            <person name="Pagani I."/>
            <person name="Vogl K."/>
            <person name="Liu Z."/>
            <person name="Frigaard N.-U."/>
            <person name="Bryant D."/>
            <person name="Woyke T."/>
        </authorList>
    </citation>
    <scope>NUCLEOTIDE SEQUENCE [LARGE SCALE GENOMIC DNA]</scope>
    <source>
        <strain evidence="2">ATCC 17096 / DSM 198 / 6111</strain>
    </source>
</reference>
<dbReference type="HOGENOM" id="CLU_1730588_0_0_6"/>
<dbReference type="KEGG" id="tvi:Thivi_3534"/>
<keyword evidence="2" id="KW-1185">Reference proteome</keyword>
<evidence type="ECO:0000313" key="2">
    <source>
        <dbReference type="Proteomes" id="UP000006062"/>
    </source>
</evidence>
<dbReference type="OrthoDB" id="5774579at2"/>
<dbReference type="RefSeq" id="WP_014779800.1">
    <property type="nucleotide sequence ID" value="NC_018012.1"/>
</dbReference>
<organism evidence="1 2">
    <name type="scientific">Thiocystis violascens (strain ATCC 17096 / DSM 198 / 6111)</name>
    <name type="common">Chromatium violascens</name>
    <dbReference type="NCBI Taxonomy" id="765911"/>
    <lineage>
        <taxon>Bacteria</taxon>
        <taxon>Pseudomonadati</taxon>
        <taxon>Pseudomonadota</taxon>
        <taxon>Gammaproteobacteria</taxon>
        <taxon>Chromatiales</taxon>
        <taxon>Chromatiaceae</taxon>
        <taxon>Thiocystis</taxon>
    </lineage>
</organism>
<proteinExistence type="predicted"/>
<sequence>MAKRVQIKRGLAANRPNSGMLAGEQFFTTDRHTLDVATDPTTRAGVLPEIDALTAIGAVTGASDLLIIHDADATGVKEKKITVDAFKTALNIPAGSSDEKAAVISGGTSGYLWGTNGSDGILRMGASMAMTKSAGNDYVTLEVDVVDCGTF</sequence>
<gene>
    <name evidence="1" type="ordered locus">Thivi_3534</name>
</gene>
<protein>
    <recommendedName>
        <fullName evidence="3">Major tropism determinant N-terminal domain-containing protein</fullName>
    </recommendedName>
</protein>
<evidence type="ECO:0000313" key="1">
    <source>
        <dbReference type="EMBL" id="AFL75401.1"/>
    </source>
</evidence>
<evidence type="ECO:0008006" key="3">
    <source>
        <dbReference type="Google" id="ProtNLM"/>
    </source>
</evidence>
<dbReference type="AlphaFoldDB" id="I3YEI3"/>
<dbReference type="Proteomes" id="UP000006062">
    <property type="component" value="Chromosome"/>
</dbReference>
<dbReference type="STRING" id="765911.Thivi_3534"/>